<dbReference type="RefSeq" id="WP_025409938.1">
    <property type="nucleotide sequence ID" value="NZ_CP007128.1"/>
</dbReference>
<name>W0RG76_9BACT</name>
<proteinExistence type="predicted"/>
<dbReference type="EMBL" id="CP007128">
    <property type="protein sequence ID" value="AHG88398.1"/>
    <property type="molecule type" value="Genomic_DNA"/>
</dbReference>
<dbReference type="KEGG" id="gba:J421_0861"/>
<protein>
    <submittedName>
        <fullName evidence="2">Uncharacterized protein</fullName>
    </submittedName>
</protein>
<evidence type="ECO:0000313" key="2">
    <source>
        <dbReference type="EMBL" id="AHG88398.1"/>
    </source>
</evidence>
<dbReference type="Proteomes" id="UP000019151">
    <property type="component" value="Chromosome"/>
</dbReference>
<feature type="chain" id="PRO_5004794949" evidence="1">
    <location>
        <begin position="31"/>
        <end position="198"/>
    </location>
</feature>
<keyword evidence="1" id="KW-0732">Signal</keyword>
<evidence type="ECO:0000256" key="1">
    <source>
        <dbReference type="SAM" id="SignalP"/>
    </source>
</evidence>
<keyword evidence="3" id="KW-1185">Reference proteome</keyword>
<dbReference type="InParanoid" id="W0RG76"/>
<dbReference type="AlphaFoldDB" id="W0RG76"/>
<feature type="signal peptide" evidence="1">
    <location>
        <begin position="1"/>
        <end position="30"/>
    </location>
</feature>
<reference evidence="2 3" key="1">
    <citation type="journal article" date="2014" name="Genome Announc.">
        <title>Genome Sequence and Methylome of Soil Bacterium Gemmatirosa kalamazoonensis KBS708T, a Member of the Rarely Cultivated Gemmatimonadetes Phylum.</title>
        <authorList>
            <person name="Debruyn J.M."/>
            <person name="Radosevich M."/>
            <person name="Wommack K.E."/>
            <person name="Polson S.W."/>
            <person name="Hauser L.J."/>
            <person name="Fawaz M.N."/>
            <person name="Korlach J."/>
            <person name="Tsai Y.C."/>
        </authorList>
    </citation>
    <scope>NUCLEOTIDE SEQUENCE [LARGE SCALE GENOMIC DNA]</scope>
    <source>
        <strain evidence="2 3">KBS708</strain>
    </source>
</reference>
<organism evidence="2 3">
    <name type="scientific">Gemmatirosa kalamazoonensis</name>
    <dbReference type="NCBI Taxonomy" id="861299"/>
    <lineage>
        <taxon>Bacteria</taxon>
        <taxon>Pseudomonadati</taxon>
        <taxon>Gemmatimonadota</taxon>
        <taxon>Gemmatimonadia</taxon>
        <taxon>Gemmatimonadales</taxon>
        <taxon>Gemmatimonadaceae</taxon>
        <taxon>Gemmatirosa</taxon>
    </lineage>
</organism>
<accession>W0RG76</accession>
<sequence length="198" mass="20489">MPPLAPSILPCRLFLALPAAALLSGSVRSAQPGSTAAAEAAYARAVAVIADSAIRQLDVLPERTQLRVQTAFLEPGRAAAVPFGQLARLGASAFDVADSMTDRFGGIAPPADLARLHAELIASLRDAREAIAHMVSAADACSGDPASLQRCQVPFTAASGALGRAQRRYLDVRRRLGHQVTDTGTILPAFASAGPGKQ</sequence>
<evidence type="ECO:0000313" key="3">
    <source>
        <dbReference type="Proteomes" id="UP000019151"/>
    </source>
</evidence>
<dbReference type="STRING" id="861299.J421_0861"/>
<gene>
    <name evidence="2" type="ORF">J421_0861</name>
</gene>
<dbReference type="HOGENOM" id="CLU_1376420_0_0_0"/>